<evidence type="ECO:0000313" key="2">
    <source>
        <dbReference type="EMBL" id="KAF5766343.1"/>
    </source>
</evidence>
<reference evidence="3" key="2">
    <citation type="submission" date="2017-02" db="EMBL/GenBank/DDBJ databases">
        <title>Sunflower complete genome.</title>
        <authorList>
            <person name="Langlade N."/>
            <person name="Munos S."/>
        </authorList>
    </citation>
    <scope>NUCLEOTIDE SEQUENCE [LARGE SCALE GENOMIC DNA]</scope>
    <source>
        <tissue evidence="3">Leaves</tissue>
    </source>
</reference>
<organism evidence="3 4">
    <name type="scientific">Helianthus annuus</name>
    <name type="common">Common sunflower</name>
    <dbReference type="NCBI Taxonomy" id="4232"/>
    <lineage>
        <taxon>Eukaryota</taxon>
        <taxon>Viridiplantae</taxon>
        <taxon>Streptophyta</taxon>
        <taxon>Embryophyta</taxon>
        <taxon>Tracheophyta</taxon>
        <taxon>Spermatophyta</taxon>
        <taxon>Magnoliopsida</taxon>
        <taxon>eudicotyledons</taxon>
        <taxon>Gunneridae</taxon>
        <taxon>Pentapetalae</taxon>
        <taxon>asterids</taxon>
        <taxon>campanulids</taxon>
        <taxon>Asterales</taxon>
        <taxon>Asteraceae</taxon>
        <taxon>Asteroideae</taxon>
        <taxon>Heliantheae alliance</taxon>
        <taxon>Heliantheae</taxon>
        <taxon>Helianthus</taxon>
    </lineage>
</organism>
<feature type="compositionally biased region" description="Polar residues" evidence="1">
    <location>
        <begin position="1"/>
        <end position="15"/>
    </location>
</feature>
<name>A0A251SBJ5_HELAN</name>
<proteinExistence type="predicted"/>
<accession>A0A251SBJ5</accession>
<sequence>MQQTPTRLQSDSTPSFLPHEQPTTPPPSPDASRQTSWSWSLADFRPSHPTPFSMCVTDRPPPPPFGGGAMTKRGKIGID</sequence>
<evidence type="ECO:0000313" key="3">
    <source>
        <dbReference type="EMBL" id="OTF96229.1"/>
    </source>
</evidence>
<feature type="region of interest" description="Disordered" evidence="1">
    <location>
        <begin position="1"/>
        <end position="79"/>
    </location>
</feature>
<evidence type="ECO:0000256" key="1">
    <source>
        <dbReference type="SAM" id="MobiDB-lite"/>
    </source>
</evidence>
<dbReference type="InParanoid" id="A0A251SBJ5"/>
<gene>
    <name evidence="3" type="ORF">HannXRQ_Chr15g0491771</name>
    <name evidence="2" type="ORF">HanXRQr2_Chr15g0714271</name>
</gene>
<protein>
    <submittedName>
        <fullName evidence="3">Uncharacterized protein</fullName>
    </submittedName>
</protein>
<dbReference type="Gramene" id="mRNA:HanXRQr2_Chr15g0714271">
    <property type="protein sequence ID" value="CDS:HanXRQr2_Chr15g0714271.1"/>
    <property type="gene ID" value="HanXRQr2_Chr15g0714271"/>
</dbReference>
<keyword evidence="4" id="KW-1185">Reference proteome</keyword>
<reference evidence="2" key="3">
    <citation type="submission" date="2020-06" db="EMBL/GenBank/DDBJ databases">
        <title>Helianthus annuus Genome sequencing and assembly Release 2.</title>
        <authorList>
            <person name="Gouzy J."/>
            <person name="Langlade N."/>
            <person name="Munos S."/>
        </authorList>
    </citation>
    <scope>NUCLEOTIDE SEQUENCE</scope>
    <source>
        <tissue evidence="2">Leaves</tissue>
    </source>
</reference>
<dbReference type="AlphaFoldDB" id="A0A251SBJ5"/>
<reference evidence="2 4" key="1">
    <citation type="journal article" date="2017" name="Nature">
        <title>The sunflower genome provides insights into oil metabolism, flowering and Asterid evolution.</title>
        <authorList>
            <person name="Badouin H."/>
            <person name="Gouzy J."/>
            <person name="Grassa C.J."/>
            <person name="Murat F."/>
            <person name="Staton S.E."/>
            <person name="Cottret L."/>
            <person name="Lelandais-Briere C."/>
            <person name="Owens G.L."/>
            <person name="Carrere S."/>
            <person name="Mayjonade B."/>
            <person name="Legrand L."/>
            <person name="Gill N."/>
            <person name="Kane N.C."/>
            <person name="Bowers J.E."/>
            <person name="Hubner S."/>
            <person name="Bellec A."/>
            <person name="Berard A."/>
            <person name="Berges H."/>
            <person name="Blanchet N."/>
            <person name="Boniface M.C."/>
            <person name="Brunel D."/>
            <person name="Catrice O."/>
            <person name="Chaidir N."/>
            <person name="Claudel C."/>
            <person name="Donnadieu C."/>
            <person name="Faraut T."/>
            <person name="Fievet G."/>
            <person name="Helmstetter N."/>
            <person name="King M."/>
            <person name="Knapp S.J."/>
            <person name="Lai Z."/>
            <person name="Le Paslier M.C."/>
            <person name="Lippi Y."/>
            <person name="Lorenzon L."/>
            <person name="Mandel J.R."/>
            <person name="Marage G."/>
            <person name="Marchand G."/>
            <person name="Marquand E."/>
            <person name="Bret-Mestries E."/>
            <person name="Morien E."/>
            <person name="Nambeesan S."/>
            <person name="Nguyen T."/>
            <person name="Pegot-Espagnet P."/>
            <person name="Pouilly N."/>
            <person name="Raftis F."/>
            <person name="Sallet E."/>
            <person name="Schiex T."/>
            <person name="Thomas J."/>
            <person name="Vandecasteele C."/>
            <person name="Vares D."/>
            <person name="Vear F."/>
            <person name="Vautrin S."/>
            <person name="Crespi M."/>
            <person name="Mangin B."/>
            <person name="Burke J.M."/>
            <person name="Salse J."/>
            <person name="Munos S."/>
            <person name="Vincourt P."/>
            <person name="Rieseberg L.H."/>
            <person name="Langlade N.B."/>
        </authorList>
    </citation>
    <scope>NUCLEOTIDE SEQUENCE [LARGE SCALE GENOMIC DNA]</scope>
    <source>
        <strain evidence="4">cv. SF193</strain>
        <tissue evidence="2">Leaves</tissue>
    </source>
</reference>
<dbReference type="EMBL" id="CM007904">
    <property type="protein sequence ID" value="OTF96229.1"/>
    <property type="molecule type" value="Genomic_DNA"/>
</dbReference>
<evidence type="ECO:0000313" key="4">
    <source>
        <dbReference type="Proteomes" id="UP000215914"/>
    </source>
</evidence>
<dbReference type="Proteomes" id="UP000215914">
    <property type="component" value="Chromosome 15"/>
</dbReference>
<dbReference type="EMBL" id="MNCJ02000330">
    <property type="protein sequence ID" value="KAF5766343.1"/>
    <property type="molecule type" value="Genomic_DNA"/>
</dbReference>